<dbReference type="InterPro" id="IPR003609">
    <property type="entry name" value="Pan_app"/>
</dbReference>
<reference evidence="2" key="1">
    <citation type="submission" date="2022-11" db="EMBL/GenBank/DDBJ databases">
        <title>Centuries of genome instability and evolution in soft-shell clam transmissible cancer (bioRxiv).</title>
        <authorList>
            <person name="Hart S.F.M."/>
            <person name="Yonemitsu M.A."/>
            <person name="Giersch R.M."/>
            <person name="Beal B.F."/>
            <person name="Arriagada G."/>
            <person name="Davis B.W."/>
            <person name="Ostrander E.A."/>
            <person name="Goff S.P."/>
            <person name="Metzger M.J."/>
        </authorList>
    </citation>
    <scope>NUCLEOTIDE SEQUENCE</scope>
    <source>
        <strain evidence="2">MELC-2E11</strain>
        <tissue evidence="2">Siphon/mantle</tissue>
    </source>
</reference>
<dbReference type="EMBL" id="CP111025">
    <property type="protein sequence ID" value="WAR26415.1"/>
    <property type="molecule type" value="Genomic_DNA"/>
</dbReference>
<evidence type="ECO:0000313" key="3">
    <source>
        <dbReference type="Proteomes" id="UP001164746"/>
    </source>
</evidence>
<evidence type="ECO:0000259" key="1">
    <source>
        <dbReference type="PROSITE" id="PS50948"/>
    </source>
</evidence>
<accession>A0ABY7FWP5</accession>
<protein>
    <recommendedName>
        <fullName evidence="1">Apple domain-containing protein</fullName>
    </recommendedName>
</protein>
<dbReference type="Proteomes" id="UP001164746">
    <property type="component" value="Chromosome 14"/>
</dbReference>
<organism evidence="2 3">
    <name type="scientific">Mya arenaria</name>
    <name type="common">Soft-shell clam</name>
    <dbReference type="NCBI Taxonomy" id="6604"/>
    <lineage>
        <taxon>Eukaryota</taxon>
        <taxon>Metazoa</taxon>
        <taxon>Spiralia</taxon>
        <taxon>Lophotrochozoa</taxon>
        <taxon>Mollusca</taxon>
        <taxon>Bivalvia</taxon>
        <taxon>Autobranchia</taxon>
        <taxon>Heteroconchia</taxon>
        <taxon>Euheterodonta</taxon>
        <taxon>Imparidentia</taxon>
        <taxon>Neoheterodontei</taxon>
        <taxon>Myida</taxon>
        <taxon>Myoidea</taxon>
        <taxon>Myidae</taxon>
        <taxon>Mya</taxon>
    </lineage>
</organism>
<gene>
    <name evidence="2" type="ORF">MAR_012119</name>
</gene>
<feature type="domain" description="Apple" evidence="1">
    <location>
        <begin position="37"/>
        <end position="125"/>
    </location>
</feature>
<keyword evidence="3" id="KW-1185">Reference proteome</keyword>
<proteinExistence type="predicted"/>
<evidence type="ECO:0000313" key="2">
    <source>
        <dbReference type="EMBL" id="WAR26415.1"/>
    </source>
</evidence>
<dbReference type="PROSITE" id="PS50948">
    <property type="entry name" value="PAN"/>
    <property type="match status" value="1"/>
</dbReference>
<name>A0ABY7FWP5_MYAAR</name>
<dbReference type="Pfam" id="PF00024">
    <property type="entry name" value="PAN_1"/>
    <property type="match status" value="1"/>
</dbReference>
<sequence>MSTQPHDSQACPEAKPLICMVTNEGKTTASSSCRANCTDKPTGPSIKDQYFKLVGTGVSPPPNVTTISHVTTGSPRLCGVECLKVSVCGSFLLNPGSSQCLLYAGNHSSTVVQGPIGVKYFVKYKNTV</sequence>